<dbReference type="InterPro" id="IPR025631">
    <property type="entry name" value="Porin_10"/>
</dbReference>
<keyword evidence="3" id="KW-1185">Reference proteome</keyword>
<evidence type="ECO:0000256" key="1">
    <source>
        <dbReference type="SAM" id="SignalP"/>
    </source>
</evidence>
<evidence type="ECO:0008006" key="4">
    <source>
        <dbReference type="Google" id="ProtNLM"/>
    </source>
</evidence>
<gene>
    <name evidence="2" type="ORF">GCM10011340_24700</name>
</gene>
<dbReference type="EMBL" id="BNAG01000003">
    <property type="protein sequence ID" value="GHE68066.1"/>
    <property type="molecule type" value="Genomic_DNA"/>
</dbReference>
<name>A0ABQ3I6B0_9BACT</name>
<feature type="chain" id="PRO_5045590933" description="Porin" evidence="1">
    <location>
        <begin position="23"/>
        <end position="644"/>
    </location>
</feature>
<accession>A0ABQ3I6B0</accession>
<evidence type="ECO:0000313" key="2">
    <source>
        <dbReference type="EMBL" id="GHE68066.1"/>
    </source>
</evidence>
<dbReference type="Proteomes" id="UP000658258">
    <property type="component" value="Unassembled WGS sequence"/>
</dbReference>
<dbReference type="Pfam" id="PF14121">
    <property type="entry name" value="Porin_10"/>
    <property type="match status" value="1"/>
</dbReference>
<keyword evidence="1" id="KW-0732">Signal</keyword>
<feature type="signal peptide" evidence="1">
    <location>
        <begin position="1"/>
        <end position="22"/>
    </location>
</feature>
<evidence type="ECO:0000313" key="3">
    <source>
        <dbReference type="Proteomes" id="UP000658258"/>
    </source>
</evidence>
<reference evidence="3" key="1">
    <citation type="journal article" date="2019" name="Int. J. Syst. Evol. Microbiol.">
        <title>The Global Catalogue of Microorganisms (GCM) 10K type strain sequencing project: providing services to taxonomists for standard genome sequencing and annotation.</title>
        <authorList>
            <consortium name="The Broad Institute Genomics Platform"/>
            <consortium name="The Broad Institute Genome Sequencing Center for Infectious Disease"/>
            <person name="Wu L."/>
            <person name="Ma J."/>
        </authorList>
    </citation>
    <scope>NUCLEOTIDE SEQUENCE [LARGE SCALE GENOMIC DNA]</scope>
    <source>
        <strain evidence="3">CGMCC 1.15111</strain>
    </source>
</reference>
<proteinExistence type="predicted"/>
<comment type="caution">
    <text evidence="2">The sequence shown here is derived from an EMBL/GenBank/DDBJ whole genome shotgun (WGS) entry which is preliminary data.</text>
</comment>
<sequence length="644" mass="74273">MAVLKKTLFLFVLFFCLGVANGQDINSFSSQTDSLLEARMRARDAEAQANTQNYNARSTRFTYEKNFKFNNIVFRHPDTLPDNMHRVSDLERNRYLIQNLGNVGTAQRSLFYEPANTIGRSSGYHAYDAFATTPDQIRYFDTRSPYTDIQALFAGGGRSITRVTFTFNDSTQFNIGMNFNSIRADKQVAFLTRGDRHVNSNDWNIFGFLRPKGLKKYLLLFNTTQFKHRVSEQGGVVDPSLLTGNNPQNKPHSYFDGRDANVNLSGAESYDKRGGFHIYQQYDLDSIFQVYHSGQYAEQLVRYYDAYDLSGFDQYIYNEATPGKTRDTVAEGSFFRELLNELGLKGRTKKFSYTAYYKNRALRYQIFRESYTGRDLEHYVGGTLRQQITPEIFLTASGEFMFEGNYRIEGDFTSSFFEARFTRLNRQPSYLVDRYNGQQRSWTNDFSAESADHLTGTLKLNGARVSFRPFVRFSRISNYIFFNENKLPEQANSDVLLLTPGTHFDWQLTSRIRWSNTVHYTSVSGGSANNYRVPQLLALSQIAFKNEIFDGKMIVHTGIEAHYRSAYEGLAYDPVVQQFYLQNGFENNEYVKADVFLNFKVGNFLFLVKMAHVNQLSQKGYFVTPTYPGTGRTLDMGVRWLFFD</sequence>
<organism evidence="2 3">
    <name type="scientific">Roseivirga thermotolerans</name>
    <dbReference type="NCBI Taxonomy" id="1758176"/>
    <lineage>
        <taxon>Bacteria</taxon>
        <taxon>Pseudomonadati</taxon>
        <taxon>Bacteroidota</taxon>
        <taxon>Cytophagia</taxon>
        <taxon>Cytophagales</taxon>
        <taxon>Roseivirgaceae</taxon>
        <taxon>Roseivirga</taxon>
    </lineage>
</organism>
<protein>
    <recommendedName>
        <fullName evidence="4">Porin</fullName>
    </recommendedName>
</protein>